<comment type="function">
    <text evidence="5">Component of the eukaryotic translation initiation factor 3 (eIF-3) complex, which is involved in protein synthesis of a specialized repertoire of mRNAs and, together with other initiation factors, stimulates binding of mRNA and methionyl-tRNAi to the 40S ribosome. The eIF-3 complex specifically targets and initiates translation of a subset of mRNAs involved in cell proliferation.</text>
</comment>
<proteinExistence type="inferred from homology"/>
<comment type="caution">
    <text evidence="7">The sequence shown here is derived from an EMBL/GenBank/DDBJ whole genome shotgun (WGS) entry which is preliminary data.</text>
</comment>
<dbReference type="GO" id="GO:0008237">
    <property type="term" value="F:metallopeptidase activity"/>
    <property type="evidence" value="ECO:0007669"/>
    <property type="project" value="InterPro"/>
</dbReference>
<evidence type="ECO:0000256" key="5">
    <source>
        <dbReference type="HAMAP-Rule" id="MF_03005"/>
    </source>
</evidence>
<dbReference type="GO" id="GO:0001732">
    <property type="term" value="P:formation of cytoplasmic translation initiation complex"/>
    <property type="evidence" value="ECO:0007669"/>
    <property type="project" value="UniProtKB-UniRule"/>
</dbReference>
<evidence type="ECO:0000256" key="3">
    <source>
        <dbReference type="ARBA" id="ARBA00022917"/>
    </source>
</evidence>
<dbReference type="InterPro" id="IPR024969">
    <property type="entry name" value="EIF3F/CSN6-like_C"/>
</dbReference>
<dbReference type="Gene3D" id="3.40.140.10">
    <property type="entry name" value="Cytidine Deaminase, domain 2"/>
    <property type="match status" value="1"/>
</dbReference>
<dbReference type="PANTHER" id="PTHR10540">
    <property type="entry name" value="EUKARYOTIC TRANSLATION INITIATION FACTOR 3 SUBUNIT F-RELATED"/>
    <property type="match status" value="1"/>
</dbReference>
<dbReference type="HAMAP" id="MF_03005">
    <property type="entry name" value="eIF3f"/>
    <property type="match status" value="1"/>
</dbReference>
<evidence type="ECO:0000313" key="7">
    <source>
        <dbReference type="EMBL" id="GBP58964.1"/>
    </source>
</evidence>
<dbReference type="FunFam" id="3.40.140.10:FF:000014">
    <property type="entry name" value="Eukaryotic translation initiation factor 3 subunit F"/>
    <property type="match status" value="1"/>
</dbReference>
<evidence type="ECO:0000256" key="4">
    <source>
        <dbReference type="ARBA" id="ARBA00059951"/>
    </source>
</evidence>
<comment type="function">
    <text evidence="4">Deubiquitinates activated NOTCH1, promoting its nuclear import, thereby acting as a positive regulator of Notch signaling.</text>
</comment>
<dbReference type="STRING" id="151549.A0A4C1X9E0"/>
<protein>
    <recommendedName>
        <fullName evidence="5">Eukaryotic translation initiation factor 3 subunit F</fullName>
        <shortName evidence="5">eIF3f</shortName>
    </recommendedName>
    <alternativeName>
        <fullName evidence="5">Eukaryotic translation initiation factor 3 subunit 5</fullName>
    </alternativeName>
</protein>
<dbReference type="CDD" id="cd08064">
    <property type="entry name" value="MPN_eIF3f"/>
    <property type="match status" value="1"/>
</dbReference>
<comment type="subunit">
    <text evidence="5">Component of the eukaryotic translation initiation factor 3 (eIF-3) complex.</text>
</comment>
<dbReference type="Proteomes" id="UP000299102">
    <property type="component" value="Unassembled WGS sequence"/>
</dbReference>
<evidence type="ECO:0000313" key="8">
    <source>
        <dbReference type="Proteomes" id="UP000299102"/>
    </source>
</evidence>
<dbReference type="SMART" id="SM00232">
    <property type="entry name" value="JAB_MPN"/>
    <property type="match status" value="1"/>
</dbReference>
<dbReference type="GO" id="GO:0016282">
    <property type="term" value="C:eukaryotic 43S preinitiation complex"/>
    <property type="evidence" value="ECO:0007669"/>
    <property type="project" value="UniProtKB-UniRule"/>
</dbReference>
<organism evidence="7 8">
    <name type="scientific">Eumeta variegata</name>
    <name type="common">Bagworm moth</name>
    <name type="synonym">Eumeta japonica</name>
    <dbReference type="NCBI Taxonomy" id="151549"/>
    <lineage>
        <taxon>Eukaryota</taxon>
        <taxon>Metazoa</taxon>
        <taxon>Ecdysozoa</taxon>
        <taxon>Arthropoda</taxon>
        <taxon>Hexapoda</taxon>
        <taxon>Insecta</taxon>
        <taxon>Pterygota</taxon>
        <taxon>Neoptera</taxon>
        <taxon>Endopterygota</taxon>
        <taxon>Lepidoptera</taxon>
        <taxon>Glossata</taxon>
        <taxon>Ditrysia</taxon>
        <taxon>Tineoidea</taxon>
        <taxon>Psychidae</taxon>
        <taxon>Oiketicinae</taxon>
        <taxon>Eumeta</taxon>
    </lineage>
</organism>
<reference evidence="7 8" key="1">
    <citation type="journal article" date="2019" name="Commun. Biol.">
        <title>The bagworm genome reveals a unique fibroin gene that provides high tensile strength.</title>
        <authorList>
            <person name="Kono N."/>
            <person name="Nakamura H."/>
            <person name="Ohtoshi R."/>
            <person name="Tomita M."/>
            <person name="Numata K."/>
            <person name="Arakawa K."/>
        </authorList>
    </citation>
    <scope>NUCLEOTIDE SEQUENCE [LARGE SCALE GENOMIC DNA]</scope>
</reference>
<gene>
    <name evidence="7" type="primary">eIF3-S5</name>
    <name evidence="7" type="ORF">EVAR_97339_1</name>
</gene>
<comment type="similarity">
    <text evidence="5">Belongs to the eIF-3 subunit F family.</text>
</comment>
<dbReference type="InterPro" id="IPR000555">
    <property type="entry name" value="JAMM/MPN+_dom"/>
</dbReference>
<dbReference type="OrthoDB" id="25498at2759"/>
<evidence type="ECO:0000259" key="6">
    <source>
        <dbReference type="PROSITE" id="PS50249"/>
    </source>
</evidence>
<dbReference type="PANTHER" id="PTHR10540:SF6">
    <property type="entry name" value="EUKARYOTIC TRANSLATION INITIATION FACTOR 3 SUBUNIT F"/>
    <property type="match status" value="1"/>
</dbReference>
<evidence type="ECO:0000256" key="1">
    <source>
        <dbReference type="ARBA" id="ARBA00022490"/>
    </source>
</evidence>
<dbReference type="GO" id="GO:0003743">
    <property type="term" value="F:translation initiation factor activity"/>
    <property type="evidence" value="ECO:0007669"/>
    <property type="project" value="UniProtKB-UniRule"/>
</dbReference>
<dbReference type="EMBL" id="BGZK01000749">
    <property type="protein sequence ID" value="GBP58964.1"/>
    <property type="molecule type" value="Genomic_DNA"/>
</dbReference>
<dbReference type="InterPro" id="IPR037518">
    <property type="entry name" value="MPN"/>
</dbReference>
<keyword evidence="3 5" id="KW-0648">Protein biosynthesis</keyword>
<accession>A0A4C1X9E0</accession>
<dbReference type="AlphaFoldDB" id="A0A4C1X9E0"/>
<comment type="subcellular location">
    <subcellularLocation>
        <location evidence="5">Cytoplasm</location>
    </subcellularLocation>
</comment>
<keyword evidence="2 5" id="KW-0396">Initiation factor</keyword>
<keyword evidence="8" id="KW-1185">Reference proteome</keyword>
<dbReference type="PROSITE" id="PS50249">
    <property type="entry name" value="MPN"/>
    <property type="match status" value="1"/>
</dbReference>
<dbReference type="Pfam" id="PF13012">
    <property type="entry name" value="MitMem_reg"/>
    <property type="match status" value="1"/>
</dbReference>
<dbReference type="InterPro" id="IPR027531">
    <property type="entry name" value="eIF3f"/>
</dbReference>
<evidence type="ECO:0000256" key="2">
    <source>
        <dbReference type="ARBA" id="ARBA00022540"/>
    </source>
</evidence>
<dbReference type="Pfam" id="PF01398">
    <property type="entry name" value="JAB"/>
    <property type="match status" value="1"/>
</dbReference>
<dbReference type="GO" id="GO:0101005">
    <property type="term" value="F:deubiquitinase activity"/>
    <property type="evidence" value="ECO:0007669"/>
    <property type="project" value="UniProtKB-ARBA"/>
</dbReference>
<dbReference type="GO" id="GO:0031369">
    <property type="term" value="F:translation initiation factor binding"/>
    <property type="evidence" value="ECO:0007669"/>
    <property type="project" value="InterPro"/>
</dbReference>
<sequence length="454" mass="50915">MCIRTVMTYASPVFAHAAPKALHRLQVIQNKFCRAATDAHWCVRNSILHRDLELPTISKYMKDASKRFFDIAGSHPNALYARRLTINRRIPPTLSVGHETYLPIHLTLLQRQLKDLMTSTTRMTDLEREGNRPVTVSCDILCRDDFHQASSIAHVTRRRHSHVPSGRTRFDAVGFSEMALNLVVKVHPVVLFQIVDAYERRNADSHRVIGTLLRTSDKGVVEVTNCFCVPHKEHEDQVEAELNYAMDVYELNRRVNAMENIVGWWATGNEVTNHSSVIHEYYSRECREPVHVTLDTSLSGNRMGLRAYVCVALGVPRGKQGCMFTPINVELITYEPELVGLQLCQKTVGGGGRSRQVQPMLDLAQVAEAASKLSGLLDQVLAYVEDVVAERVQPDNEVGRQLLELVNSVPNLAADAFADAFASSVKDLLMVVTLAQLIKTQLQLNEKLTLLTSQ</sequence>
<name>A0A4C1X9E0_EUMVA</name>
<feature type="domain" description="MPN" evidence="6">
    <location>
        <begin position="184"/>
        <end position="314"/>
    </location>
</feature>
<keyword evidence="1 5" id="KW-0963">Cytoplasm</keyword>
<dbReference type="GO" id="GO:0071541">
    <property type="term" value="C:eukaryotic translation initiation factor 3 complex, eIF3m"/>
    <property type="evidence" value="ECO:0007669"/>
    <property type="project" value="TreeGrafter"/>
</dbReference>
<dbReference type="GO" id="GO:0033290">
    <property type="term" value="C:eukaryotic 48S preinitiation complex"/>
    <property type="evidence" value="ECO:0007669"/>
    <property type="project" value="UniProtKB-UniRule"/>
</dbReference>